<dbReference type="InterPro" id="IPR036291">
    <property type="entry name" value="NAD(P)-bd_dom_sf"/>
</dbReference>
<sequence>FFADEVEDDLIRRAGKVVVDSKEACRVEAGELIKANIGIEGMVEIGEAIEQDGKDIPEVLRRIRAAGDVTIFKSVGIGPQDTAIAAAVLEKGILMGLGKYISTYD</sequence>
<dbReference type="OrthoDB" id="41492at2759"/>
<proteinExistence type="inferred from homology"/>
<dbReference type="AlphaFoldDB" id="A0A4S4L6A4"/>
<dbReference type="Gene3D" id="3.40.50.720">
    <property type="entry name" value="NAD(P)-binding Rossmann-like Domain"/>
    <property type="match status" value="1"/>
</dbReference>
<evidence type="ECO:0000313" key="2">
    <source>
        <dbReference type="EMBL" id="THH06847.1"/>
    </source>
</evidence>
<dbReference type="PANTHER" id="PTHR13812:SF19">
    <property type="entry name" value="KETIMINE REDUCTASE MU-CRYSTALLIN"/>
    <property type="match status" value="1"/>
</dbReference>
<keyword evidence="3" id="KW-1185">Reference proteome</keyword>
<dbReference type="SUPFAM" id="SSF51735">
    <property type="entry name" value="NAD(P)-binding Rossmann-fold domains"/>
    <property type="match status" value="1"/>
</dbReference>
<dbReference type="Proteomes" id="UP000308199">
    <property type="component" value="Unassembled WGS sequence"/>
</dbReference>
<protein>
    <submittedName>
        <fullName evidence="2">Uncharacterized protein</fullName>
    </submittedName>
</protein>
<dbReference type="GO" id="GO:0005737">
    <property type="term" value="C:cytoplasm"/>
    <property type="evidence" value="ECO:0007669"/>
    <property type="project" value="TreeGrafter"/>
</dbReference>
<feature type="non-terminal residue" evidence="2">
    <location>
        <position position="1"/>
    </location>
</feature>
<comment type="similarity">
    <text evidence="1">Belongs to the ornithine cyclodeaminase/mu-crystallin family.</text>
</comment>
<evidence type="ECO:0000313" key="3">
    <source>
        <dbReference type="Proteomes" id="UP000308199"/>
    </source>
</evidence>
<dbReference type="PANTHER" id="PTHR13812">
    <property type="entry name" value="KETIMINE REDUCTASE MU-CRYSTALLIN"/>
    <property type="match status" value="1"/>
</dbReference>
<comment type="caution">
    <text evidence="2">The sequence shown here is derived from an EMBL/GenBank/DDBJ whole genome shotgun (WGS) entry which is preliminary data.</text>
</comment>
<gene>
    <name evidence="2" type="ORF">EW145_g3794</name>
</gene>
<evidence type="ECO:0000256" key="1">
    <source>
        <dbReference type="ARBA" id="ARBA00008903"/>
    </source>
</evidence>
<dbReference type="EMBL" id="SGPK01000172">
    <property type="protein sequence ID" value="THH06847.1"/>
    <property type="molecule type" value="Genomic_DNA"/>
</dbReference>
<reference evidence="2 3" key="1">
    <citation type="submission" date="2019-02" db="EMBL/GenBank/DDBJ databases">
        <title>Genome sequencing of the rare red list fungi Phellinidium pouzarii.</title>
        <authorList>
            <person name="Buettner E."/>
            <person name="Kellner H."/>
        </authorList>
    </citation>
    <scope>NUCLEOTIDE SEQUENCE [LARGE SCALE GENOMIC DNA]</scope>
    <source>
        <strain evidence="2 3">DSM 108285</strain>
    </source>
</reference>
<dbReference type="InterPro" id="IPR003462">
    <property type="entry name" value="ODC_Mu_crystall"/>
</dbReference>
<organism evidence="2 3">
    <name type="scientific">Phellinidium pouzarii</name>
    <dbReference type="NCBI Taxonomy" id="167371"/>
    <lineage>
        <taxon>Eukaryota</taxon>
        <taxon>Fungi</taxon>
        <taxon>Dikarya</taxon>
        <taxon>Basidiomycota</taxon>
        <taxon>Agaricomycotina</taxon>
        <taxon>Agaricomycetes</taxon>
        <taxon>Hymenochaetales</taxon>
        <taxon>Hymenochaetaceae</taxon>
        <taxon>Phellinidium</taxon>
    </lineage>
</organism>
<name>A0A4S4L6A4_9AGAM</name>
<accession>A0A4S4L6A4</accession>